<evidence type="ECO:0000259" key="6">
    <source>
        <dbReference type="PROSITE" id="PS51671"/>
    </source>
</evidence>
<name>A0A0H2YP35_CLOP1</name>
<dbReference type="Pfam" id="PF13291">
    <property type="entry name" value="ACT_4"/>
    <property type="match status" value="1"/>
</dbReference>
<keyword evidence="10" id="KW-1185">Reference proteome</keyword>
<dbReference type="Pfam" id="PF19296">
    <property type="entry name" value="RelA_AH_RIS"/>
    <property type="match status" value="1"/>
</dbReference>
<dbReference type="PROSITE" id="PS51671">
    <property type="entry name" value="ACT"/>
    <property type="match status" value="1"/>
</dbReference>
<feature type="domain" description="TGS" evidence="8">
    <location>
        <begin position="387"/>
        <end position="448"/>
    </location>
</feature>
<dbReference type="Pfam" id="PF04607">
    <property type="entry name" value="RelA_SpoT"/>
    <property type="match status" value="1"/>
</dbReference>
<evidence type="ECO:0000313" key="10">
    <source>
        <dbReference type="Proteomes" id="UP000001823"/>
    </source>
</evidence>
<dbReference type="GO" id="GO:0016301">
    <property type="term" value="F:kinase activity"/>
    <property type="evidence" value="ECO:0007669"/>
    <property type="project" value="UniProtKB-KW"/>
</dbReference>
<sequence>MLEELISKIKANGNNVDIDLVKKAYDLAFEAHKEQKRESGEPYIIHPISVAMILADMGMDTNTIVAGLLHDVIEDTDYTYEDISNIFNVEVANLVDGVTKLGKIKYKSKEEQQADNVRKMLLAMAKDIRVIIIKLADRLHNMRTLKYMKPEKQKKKAQETLDIFAPLAHRLGISKIKWELEDLCLRYIHPEEYYDLVNMIAEKRVEREKFISRIIEELKENLDKANIDSDIEGRPKHFYSIYRKMVNKHKSIEQIFDLTAIRILVNTVKDCYAVLGIVHTIYKPIPGRFKDYIAMPKPNMYQSLHTTVIGSEGKTFEIQIRTFEMHRTAEYGIAAHWKYKSGVTGTDSKDMTFENKLTWLRDILEWQKEAVDATEFMEGFKLDLFSDEIFVFTPKGVVINLPAGATPIDFAYKIHTDIGNKCVGAKVNGKIVTLDYKLKTGEIVEILTSSSSRGPNIDWLNIANSNQARSKIKQWLRKARREENLERGKEMLEKECKKQSLVFSDLCKGPLYDKLLKRYHLNNIEEIYVAVGEGELLSSTVISKLKENVVKQVSEEELNKNIEEQIAKTERQTKKKQSYGVTVKGLNNIMVRFARCCNPVPGDDIAGYITKGRGVSVHRKDCSNFKAIVEKQGEKVVDVSWGTEKGAAYVAELEVKAEDRMCLLSDVMLVITDSNLSLLSLNAKSGKNGVANINIQVKIDNIEQLKELMKKIRRLQGILDVYRVNK</sequence>
<dbReference type="InterPro" id="IPR033655">
    <property type="entry name" value="TGS_RelA/SpoT"/>
</dbReference>
<evidence type="ECO:0000256" key="4">
    <source>
        <dbReference type="RuleBase" id="RU003847"/>
    </source>
</evidence>
<dbReference type="FunFam" id="1.10.3210.10:FF:000001">
    <property type="entry name" value="GTP pyrophosphokinase RelA"/>
    <property type="match status" value="1"/>
</dbReference>
<dbReference type="SUPFAM" id="SSF109604">
    <property type="entry name" value="HD-domain/PDEase-like"/>
    <property type="match status" value="1"/>
</dbReference>
<protein>
    <recommendedName>
        <fullName evidence="2">GTP diphosphokinase</fullName>
        <ecNumber evidence="2">2.7.6.5</ecNumber>
    </recommendedName>
</protein>
<keyword evidence="9" id="KW-0808">Transferase</keyword>
<dbReference type="Gene3D" id="1.10.3210.10">
    <property type="entry name" value="Hypothetical protein af1432"/>
    <property type="match status" value="1"/>
</dbReference>
<dbReference type="RefSeq" id="WP_011591003.1">
    <property type="nucleotide sequence ID" value="NC_008261.1"/>
</dbReference>
<dbReference type="EMBL" id="CP000246">
    <property type="protein sequence ID" value="ABG82246.1"/>
    <property type="molecule type" value="Genomic_DNA"/>
</dbReference>
<dbReference type="KEGG" id="cpf:CPF_2193"/>
<dbReference type="CDD" id="cd04876">
    <property type="entry name" value="ACT_RelA-SpoT"/>
    <property type="match status" value="1"/>
</dbReference>
<keyword evidence="5" id="KW-0175">Coiled coil</keyword>
<comment type="similarity">
    <text evidence="4">Belongs to the relA/spoT family.</text>
</comment>
<dbReference type="InterPro" id="IPR012675">
    <property type="entry name" value="Beta-grasp_dom_sf"/>
</dbReference>
<dbReference type="InterPro" id="IPR045865">
    <property type="entry name" value="ACT-like_dom_sf"/>
</dbReference>
<dbReference type="PROSITE" id="PS51831">
    <property type="entry name" value="HD"/>
    <property type="match status" value="1"/>
</dbReference>
<dbReference type="AlphaFoldDB" id="A0A0H2YP35"/>
<dbReference type="CDD" id="cd05399">
    <property type="entry name" value="NT_Rel-Spo_like"/>
    <property type="match status" value="1"/>
</dbReference>
<comment type="pathway">
    <text evidence="1">Purine metabolism; ppGpp biosynthesis; ppGpp from GTP: step 1/2.</text>
</comment>
<dbReference type="InterPro" id="IPR012676">
    <property type="entry name" value="TGS-like"/>
</dbReference>
<evidence type="ECO:0000256" key="5">
    <source>
        <dbReference type="SAM" id="Coils"/>
    </source>
</evidence>
<evidence type="ECO:0000313" key="9">
    <source>
        <dbReference type="EMBL" id="ABG82246.1"/>
    </source>
</evidence>
<dbReference type="Proteomes" id="UP000001823">
    <property type="component" value="Chromosome"/>
</dbReference>
<dbReference type="InterPro" id="IPR002912">
    <property type="entry name" value="ACT_dom"/>
</dbReference>
<dbReference type="STRING" id="195103.CPF_2193"/>
<dbReference type="InterPro" id="IPR045600">
    <property type="entry name" value="RelA/SpoT_AH_RIS"/>
</dbReference>
<dbReference type="GO" id="GO:0015970">
    <property type="term" value="P:guanosine tetraphosphate biosynthetic process"/>
    <property type="evidence" value="ECO:0007669"/>
    <property type="project" value="UniProtKB-UniPathway"/>
</dbReference>
<accession>A0A0H2YP35</accession>
<dbReference type="PANTHER" id="PTHR21262:SF31">
    <property type="entry name" value="GTP PYROPHOSPHOKINASE"/>
    <property type="match status" value="1"/>
</dbReference>
<gene>
    <name evidence="9" type="primary">relA</name>
    <name evidence="9" type="ordered locus">CPF_2193</name>
</gene>
<dbReference type="PANTHER" id="PTHR21262">
    <property type="entry name" value="GUANOSINE-3',5'-BIS DIPHOSPHATE 3'-PYROPHOSPHOHYDROLASE"/>
    <property type="match status" value="1"/>
</dbReference>
<organism evidence="9 10">
    <name type="scientific">Clostridium perfringens (strain ATCC 13124 / DSM 756 / JCM 1290 / NCIMB 6125 / NCTC 8237 / Type A)</name>
    <dbReference type="NCBI Taxonomy" id="195103"/>
    <lineage>
        <taxon>Bacteria</taxon>
        <taxon>Bacillati</taxon>
        <taxon>Bacillota</taxon>
        <taxon>Clostridia</taxon>
        <taxon>Eubacteriales</taxon>
        <taxon>Clostridiaceae</taxon>
        <taxon>Clostridium</taxon>
    </lineage>
</organism>
<dbReference type="EC" id="2.7.6.5" evidence="2"/>
<dbReference type="InterPro" id="IPR004095">
    <property type="entry name" value="TGS"/>
</dbReference>
<feature type="domain" description="HD" evidence="7">
    <location>
        <begin position="43"/>
        <end position="142"/>
    </location>
</feature>
<dbReference type="HOGENOM" id="CLU_012300_3_0_9"/>
<feature type="coiled-coil region" evidence="5">
    <location>
        <begin position="695"/>
        <end position="725"/>
    </location>
</feature>
<evidence type="ECO:0000256" key="2">
    <source>
        <dbReference type="ARBA" id="ARBA00013251"/>
    </source>
</evidence>
<dbReference type="SUPFAM" id="SSF55021">
    <property type="entry name" value="ACT-like"/>
    <property type="match status" value="1"/>
</dbReference>
<comment type="function">
    <text evidence="4">In eubacteria ppGpp (guanosine 3'-diphosphate 5'-diphosphate) is a mediator of the stringent response that coordinates a variety of cellular activities in response to changes in nutritional abundance.</text>
</comment>
<dbReference type="FunFam" id="3.10.20.30:FF:000002">
    <property type="entry name" value="GTP pyrophosphokinase (RelA/SpoT)"/>
    <property type="match status" value="1"/>
</dbReference>
<dbReference type="Gene3D" id="3.10.20.30">
    <property type="match status" value="1"/>
</dbReference>
<dbReference type="NCBIfam" id="TIGR00691">
    <property type="entry name" value="spoT_relA"/>
    <property type="match status" value="1"/>
</dbReference>
<dbReference type="SUPFAM" id="SSF81271">
    <property type="entry name" value="TGS-like"/>
    <property type="match status" value="1"/>
</dbReference>
<proteinExistence type="inferred from homology"/>
<evidence type="ECO:0000256" key="1">
    <source>
        <dbReference type="ARBA" id="ARBA00004976"/>
    </source>
</evidence>
<dbReference type="Pfam" id="PF13328">
    <property type="entry name" value="HD_4"/>
    <property type="match status" value="1"/>
</dbReference>
<dbReference type="SMART" id="SM00954">
    <property type="entry name" value="RelA_SpoT"/>
    <property type="match status" value="1"/>
</dbReference>
<comment type="catalytic activity">
    <reaction evidence="3">
        <text>GTP + ATP = guanosine 3'-diphosphate 5'-triphosphate + AMP</text>
        <dbReference type="Rhea" id="RHEA:22088"/>
        <dbReference type="ChEBI" id="CHEBI:30616"/>
        <dbReference type="ChEBI" id="CHEBI:37565"/>
        <dbReference type="ChEBI" id="CHEBI:142410"/>
        <dbReference type="ChEBI" id="CHEBI:456215"/>
        <dbReference type="EC" id="2.7.6.5"/>
    </reaction>
</comment>
<dbReference type="CDD" id="cd01668">
    <property type="entry name" value="TGS_RSH"/>
    <property type="match status" value="1"/>
</dbReference>
<dbReference type="SUPFAM" id="SSF81301">
    <property type="entry name" value="Nucleotidyltransferase"/>
    <property type="match status" value="1"/>
</dbReference>
<dbReference type="GO" id="GO:0005886">
    <property type="term" value="C:plasma membrane"/>
    <property type="evidence" value="ECO:0007669"/>
    <property type="project" value="TreeGrafter"/>
</dbReference>
<evidence type="ECO:0000259" key="8">
    <source>
        <dbReference type="PROSITE" id="PS51880"/>
    </source>
</evidence>
<dbReference type="UniPathway" id="UPA00908">
    <property type="reaction ID" value="UER00884"/>
</dbReference>
<dbReference type="Gene3D" id="3.30.70.260">
    <property type="match status" value="1"/>
</dbReference>
<dbReference type="InterPro" id="IPR004811">
    <property type="entry name" value="RelA/Spo_fam"/>
</dbReference>
<dbReference type="Gene3D" id="3.30.460.10">
    <property type="entry name" value="Beta Polymerase, domain 2"/>
    <property type="match status" value="1"/>
</dbReference>
<dbReference type="CDD" id="cd00077">
    <property type="entry name" value="HDc"/>
    <property type="match status" value="1"/>
</dbReference>
<dbReference type="SMART" id="SM00471">
    <property type="entry name" value="HDc"/>
    <property type="match status" value="1"/>
</dbReference>
<dbReference type="InterPro" id="IPR003607">
    <property type="entry name" value="HD/PDEase_dom"/>
</dbReference>
<dbReference type="InterPro" id="IPR007685">
    <property type="entry name" value="RelA_SpoT"/>
</dbReference>
<dbReference type="InterPro" id="IPR043519">
    <property type="entry name" value="NT_sf"/>
</dbReference>
<feature type="domain" description="ACT" evidence="6">
    <location>
        <begin position="652"/>
        <end position="726"/>
    </location>
</feature>
<evidence type="ECO:0000256" key="3">
    <source>
        <dbReference type="ARBA" id="ARBA00048244"/>
    </source>
</evidence>
<reference evidence="9 10" key="1">
    <citation type="journal article" date="2006" name="Genome Res.">
        <title>Skewed genomic variability in strains of the toxigenic bacterial pathogen, Clostridium perfringens.</title>
        <authorList>
            <person name="Myers G.S."/>
            <person name="Rasko D.A."/>
            <person name="Cheung J.K."/>
            <person name="Ravel J."/>
            <person name="Seshadri R."/>
            <person name="Deboy R.T."/>
            <person name="Ren Q."/>
            <person name="Varga J."/>
            <person name="Awad M.M."/>
            <person name="Brinkac L.M."/>
            <person name="Daugherty S.C."/>
            <person name="Haft D.H."/>
            <person name="Dodson R.J."/>
            <person name="Madupu R."/>
            <person name="Nelson W.C."/>
            <person name="Rosovitz M.J."/>
            <person name="Sullivan S.A."/>
            <person name="Khouri H."/>
            <person name="Dimitrov G.I."/>
            <person name="Watkins K.L."/>
            <person name="Mulligan S."/>
            <person name="Benton J."/>
            <person name="Radune D."/>
            <person name="Fisher D.J."/>
            <person name="Atkins H.S."/>
            <person name="Hiscox T."/>
            <person name="Jost B.H."/>
            <person name="Billington S.J."/>
            <person name="Songer J.G."/>
            <person name="McClane B.A."/>
            <person name="Titball R.W."/>
            <person name="Rood J.I."/>
            <person name="Melville S.B."/>
            <person name="Paulsen I.T."/>
        </authorList>
    </citation>
    <scope>NUCLEOTIDE SEQUENCE [LARGE SCALE GENOMIC DNA]</scope>
    <source>
        <strain evidence="10">ATCC 13124 / DSM 756 / JCM 1290 / NCIMB 6125 / NCTC 8237 / S 107 / Type A</strain>
    </source>
</reference>
<dbReference type="GeneID" id="93001526"/>
<dbReference type="InterPro" id="IPR006674">
    <property type="entry name" value="HD_domain"/>
</dbReference>
<dbReference type="eggNOG" id="COG0317">
    <property type="taxonomic scope" value="Bacteria"/>
</dbReference>
<dbReference type="FunFam" id="3.30.460.10:FF:000001">
    <property type="entry name" value="GTP pyrophosphokinase RelA"/>
    <property type="match status" value="1"/>
</dbReference>
<dbReference type="PROSITE" id="PS51880">
    <property type="entry name" value="TGS"/>
    <property type="match status" value="1"/>
</dbReference>
<dbReference type="PaxDb" id="195103-CPF_2193"/>
<dbReference type="Pfam" id="PF02824">
    <property type="entry name" value="TGS"/>
    <property type="match status" value="1"/>
</dbReference>
<dbReference type="GO" id="GO:0008728">
    <property type="term" value="F:GTP diphosphokinase activity"/>
    <property type="evidence" value="ECO:0007669"/>
    <property type="project" value="UniProtKB-EC"/>
</dbReference>
<evidence type="ECO:0000259" key="7">
    <source>
        <dbReference type="PROSITE" id="PS51831"/>
    </source>
</evidence>